<dbReference type="OrthoDB" id="2426743at2759"/>
<feature type="domain" description="MULE transposase" evidence="2">
    <location>
        <begin position="282"/>
        <end position="352"/>
    </location>
</feature>
<accession>A0A397IMY4</accession>
<dbReference type="Pfam" id="PF03101">
    <property type="entry name" value="FAR1"/>
    <property type="match status" value="1"/>
</dbReference>
<evidence type="ECO:0000313" key="3">
    <source>
        <dbReference type="EMBL" id="RHZ77301.1"/>
    </source>
</evidence>
<sequence>MTQSMQSVHKRLFLEIYASEEEENVDINNLQEEFENNSVISSIDSIDSVNENEVTFNLEIGDTFEDWDLVEKHVEKHATELGFEVIKRRLQKNKHGEIIRRTFECKCARTYYAKKKADTNDNREQESQKTNCPWRVNFYLSDSVISVTSIFKEHNHPLNENVENVAPKFHRFSSDMLEEIEFLVNIGCGAGPIIRALQKRFPKETIHPKNVYNAICLFRSNKTMIKTDAAETYGKLIQRQREEHGWFVEARLEGEDNHLTGLFWMRPSQIDLWQRFHDVAINDNTAQTNKYHMYLSLTIIIDNHARSRMAATAVISDETKGTYQWILECLLRATNNLAPQVLFTDADPAMTAIPAAQIQNPNAKIPNAKIPNPKSQIMISIFCRNPKSQIPNTSNLCILASQIPNYLGFGQHV</sequence>
<evidence type="ECO:0000259" key="1">
    <source>
        <dbReference type="Pfam" id="PF03101"/>
    </source>
</evidence>
<name>A0A397IMY4_9GLOM</name>
<feature type="domain" description="FAR1" evidence="1">
    <location>
        <begin position="76"/>
        <end position="159"/>
    </location>
</feature>
<gene>
    <name evidence="3" type="ORF">Glove_182g25</name>
</gene>
<comment type="caution">
    <text evidence="3">The sequence shown here is derived from an EMBL/GenBank/DDBJ whole genome shotgun (WGS) entry which is preliminary data.</text>
</comment>
<dbReference type="PANTHER" id="PTHR47718">
    <property type="entry name" value="OS01G0519700 PROTEIN"/>
    <property type="match status" value="1"/>
</dbReference>
<dbReference type="Pfam" id="PF10551">
    <property type="entry name" value="MULE"/>
    <property type="match status" value="1"/>
</dbReference>
<dbReference type="EMBL" id="PQFF01000172">
    <property type="protein sequence ID" value="RHZ77301.1"/>
    <property type="molecule type" value="Genomic_DNA"/>
</dbReference>
<reference evidence="3 4" key="1">
    <citation type="submission" date="2018-08" db="EMBL/GenBank/DDBJ databases">
        <title>Genome and evolution of the arbuscular mycorrhizal fungus Diversispora epigaea (formerly Glomus versiforme) and its bacterial endosymbionts.</title>
        <authorList>
            <person name="Sun X."/>
            <person name="Fei Z."/>
            <person name="Harrison M."/>
        </authorList>
    </citation>
    <scope>NUCLEOTIDE SEQUENCE [LARGE SCALE GENOMIC DNA]</scope>
    <source>
        <strain evidence="3 4">IT104</strain>
    </source>
</reference>
<protein>
    <recommendedName>
        <fullName evidence="5">MULE transposase domain-containing protein</fullName>
    </recommendedName>
</protein>
<dbReference type="STRING" id="1348612.A0A397IMY4"/>
<proteinExistence type="predicted"/>
<dbReference type="InterPro" id="IPR004330">
    <property type="entry name" value="FAR1_DNA_bnd_dom"/>
</dbReference>
<dbReference type="InterPro" id="IPR018289">
    <property type="entry name" value="MULE_transposase_dom"/>
</dbReference>
<dbReference type="AlphaFoldDB" id="A0A397IMY4"/>
<keyword evidence="4" id="KW-1185">Reference proteome</keyword>
<dbReference type="Proteomes" id="UP000266861">
    <property type="component" value="Unassembled WGS sequence"/>
</dbReference>
<evidence type="ECO:0008006" key="5">
    <source>
        <dbReference type="Google" id="ProtNLM"/>
    </source>
</evidence>
<organism evidence="3 4">
    <name type="scientific">Diversispora epigaea</name>
    <dbReference type="NCBI Taxonomy" id="1348612"/>
    <lineage>
        <taxon>Eukaryota</taxon>
        <taxon>Fungi</taxon>
        <taxon>Fungi incertae sedis</taxon>
        <taxon>Mucoromycota</taxon>
        <taxon>Glomeromycotina</taxon>
        <taxon>Glomeromycetes</taxon>
        <taxon>Diversisporales</taxon>
        <taxon>Diversisporaceae</taxon>
        <taxon>Diversispora</taxon>
    </lineage>
</organism>
<evidence type="ECO:0000313" key="4">
    <source>
        <dbReference type="Proteomes" id="UP000266861"/>
    </source>
</evidence>
<dbReference type="PANTHER" id="PTHR47718:SF3">
    <property type="entry name" value="PROTEIN FAR1-RELATED SEQUENCE 5-LIKE"/>
    <property type="match status" value="1"/>
</dbReference>
<evidence type="ECO:0000259" key="2">
    <source>
        <dbReference type="Pfam" id="PF10551"/>
    </source>
</evidence>